<dbReference type="Proteomes" id="UP000294752">
    <property type="component" value="Unassembled WGS sequence"/>
</dbReference>
<reference evidence="2 3" key="1">
    <citation type="submission" date="2019-03" db="EMBL/GenBank/DDBJ databases">
        <title>Genomic Encyclopedia of Type Strains, Phase III (KMG-III): the genomes of soil and plant-associated and newly described type strains.</title>
        <authorList>
            <person name="Whitman W."/>
        </authorList>
    </citation>
    <scope>NUCLEOTIDE SEQUENCE [LARGE SCALE GENOMIC DNA]</scope>
    <source>
        <strain evidence="2 3">CGMCC 1.12801</strain>
    </source>
</reference>
<gene>
    <name evidence="2" type="ORF">B0I21_10868</name>
</gene>
<evidence type="ECO:0000256" key="1">
    <source>
        <dbReference type="SAM" id="MobiDB-lite"/>
    </source>
</evidence>
<evidence type="ECO:0000313" key="3">
    <source>
        <dbReference type="Proteomes" id="UP000294752"/>
    </source>
</evidence>
<keyword evidence="3" id="KW-1185">Reference proteome</keyword>
<proteinExistence type="predicted"/>
<sequence length="50" mass="5903">MNTEEKNPKKKTEQKKPAKSRKEINKAILELSKKANRNMTKRMFKDLIDA</sequence>
<evidence type="ECO:0000313" key="2">
    <source>
        <dbReference type="EMBL" id="TDS11011.1"/>
    </source>
</evidence>
<dbReference type="EMBL" id="SNZV01000008">
    <property type="protein sequence ID" value="TDS11011.1"/>
    <property type="molecule type" value="Genomic_DNA"/>
</dbReference>
<name>A0A4R7CSM9_9SPHI</name>
<comment type="caution">
    <text evidence="2">The sequence shown here is derived from an EMBL/GenBank/DDBJ whole genome shotgun (WGS) entry which is preliminary data.</text>
</comment>
<feature type="region of interest" description="Disordered" evidence="1">
    <location>
        <begin position="1"/>
        <end position="24"/>
    </location>
</feature>
<organism evidence="2 3">
    <name type="scientific">Sphingobacterium paludis</name>
    <dbReference type="NCBI Taxonomy" id="1476465"/>
    <lineage>
        <taxon>Bacteria</taxon>
        <taxon>Pseudomonadati</taxon>
        <taxon>Bacteroidota</taxon>
        <taxon>Sphingobacteriia</taxon>
        <taxon>Sphingobacteriales</taxon>
        <taxon>Sphingobacteriaceae</taxon>
        <taxon>Sphingobacterium</taxon>
    </lineage>
</organism>
<accession>A0A4R7CSM9</accession>
<protein>
    <submittedName>
        <fullName evidence="2">Uncharacterized protein</fullName>
    </submittedName>
</protein>
<dbReference type="AlphaFoldDB" id="A0A4R7CSM9"/>
<dbReference type="RefSeq" id="WP_166637883.1">
    <property type="nucleotide sequence ID" value="NZ_SNZV01000008.1"/>
</dbReference>